<dbReference type="Pfam" id="PF26343">
    <property type="entry name" value="VapC50_C"/>
    <property type="match status" value="1"/>
</dbReference>
<evidence type="ECO:0000256" key="2">
    <source>
        <dbReference type="ARBA" id="ARBA00022722"/>
    </source>
</evidence>
<organism evidence="8 9">
    <name type="scientific">[Mycobacterium] zoologicum</name>
    <dbReference type="NCBI Taxonomy" id="2872311"/>
    <lineage>
        <taxon>Bacteria</taxon>
        <taxon>Bacillati</taxon>
        <taxon>Actinomycetota</taxon>
        <taxon>Actinomycetes</taxon>
        <taxon>Mycobacteriales</taxon>
        <taxon>Mycobacteriaceae</taxon>
        <taxon>Mycolicibacter</taxon>
    </lineage>
</organism>
<dbReference type="SUPFAM" id="SSF88723">
    <property type="entry name" value="PIN domain-like"/>
    <property type="match status" value="1"/>
</dbReference>
<evidence type="ECO:0000256" key="5">
    <source>
        <dbReference type="ARBA" id="ARBA00022842"/>
    </source>
</evidence>
<keyword evidence="1" id="KW-1277">Toxin-antitoxin system</keyword>
<keyword evidence="3" id="KW-0479">Metal-binding</keyword>
<sequence>MSGFRVVLDTCVLVPIVKADLLLTLAGRQAFHPLWSNAILGELSRAIVIANPAMTEERATARIADMNAAFEDALIEGWEPIEDCVSGMPDFDDRHVVAAAVRGNAAAIVTDNTKHFPDEALRAWGLHAVSSDDFLLDLLDLNPSGMLGCLIEMSGRRRNPPITVDDLIAALGRATVPKFARELRSILDDS</sequence>
<evidence type="ECO:0000256" key="1">
    <source>
        <dbReference type="ARBA" id="ARBA00022649"/>
    </source>
</evidence>
<feature type="domain" description="PIN" evidence="6">
    <location>
        <begin position="5"/>
        <end position="114"/>
    </location>
</feature>
<feature type="domain" description="VapC50 C-terminal" evidence="7">
    <location>
        <begin position="132"/>
        <end position="184"/>
    </location>
</feature>
<reference evidence="8 9" key="1">
    <citation type="submission" date="2023-12" db="EMBL/GenBank/DDBJ databases">
        <title>Description of new species of Mycobacterium terrae complex isolated from sewage at the Sao Paulo Zoological Park Foundation in Brazil.</title>
        <authorList>
            <person name="Romagnoli C.L."/>
            <person name="Conceicao E.C."/>
            <person name="Machado E."/>
            <person name="Barreto L.B.P.F."/>
            <person name="Sharma A."/>
            <person name="Silva N.M."/>
            <person name="Marques L.E."/>
            <person name="Juliana M.A."/>
            <person name="Lourenco M.C.S."/>
            <person name="Digiampietri L.A."/>
            <person name="Suffys P.N."/>
            <person name="Viana-Niero C."/>
        </authorList>
    </citation>
    <scope>NUCLEOTIDE SEQUENCE [LARGE SCALE GENOMIC DNA]</scope>
    <source>
        <strain evidence="8 9">MYC123</strain>
    </source>
</reference>
<dbReference type="Pfam" id="PF13470">
    <property type="entry name" value="PIN_3"/>
    <property type="match status" value="1"/>
</dbReference>
<gene>
    <name evidence="8" type="ORF">KV112_01510</name>
</gene>
<evidence type="ECO:0000313" key="8">
    <source>
        <dbReference type="EMBL" id="MEB3048422.1"/>
    </source>
</evidence>
<evidence type="ECO:0000313" key="9">
    <source>
        <dbReference type="Proteomes" id="UP001299046"/>
    </source>
</evidence>
<evidence type="ECO:0000259" key="7">
    <source>
        <dbReference type="Pfam" id="PF26343"/>
    </source>
</evidence>
<proteinExistence type="predicted"/>
<evidence type="ECO:0000256" key="3">
    <source>
        <dbReference type="ARBA" id="ARBA00022723"/>
    </source>
</evidence>
<keyword evidence="9" id="KW-1185">Reference proteome</keyword>
<name>A0ABU5YEF4_9MYCO</name>
<evidence type="ECO:0000256" key="4">
    <source>
        <dbReference type="ARBA" id="ARBA00022801"/>
    </source>
</evidence>
<evidence type="ECO:0000259" key="6">
    <source>
        <dbReference type="Pfam" id="PF13470"/>
    </source>
</evidence>
<dbReference type="InterPro" id="IPR029060">
    <property type="entry name" value="PIN-like_dom_sf"/>
</dbReference>
<comment type="caution">
    <text evidence="8">The sequence shown here is derived from an EMBL/GenBank/DDBJ whole genome shotgun (WGS) entry which is preliminary data.</text>
</comment>
<dbReference type="InterPro" id="IPR002716">
    <property type="entry name" value="PIN_dom"/>
</dbReference>
<dbReference type="EMBL" id="JAYJJT010000001">
    <property type="protein sequence ID" value="MEB3048422.1"/>
    <property type="molecule type" value="Genomic_DNA"/>
</dbReference>
<keyword evidence="4" id="KW-0378">Hydrolase</keyword>
<dbReference type="RefSeq" id="WP_224863213.1">
    <property type="nucleotide sequence ID" value="NZ_JAYJJS010000015.1"/>
</dbReference>
<keyword evidence="2" id="KW-0540">Nuclease</keyword>
<dbReference type="InterPro" id="IPR058652">
    <property type="entry name" value="VapC50_C"/>
</dbReference>
<accession>A0ABU5YEF4</accession>
<protein>
    <submittedName>
        <fullName evidence="8">PIN domain-containing protein</fullName>
    </submittedName>
</protein>
<keyword evidence="5" id="KW-0460">Magnesium</keyword>
<dbReference type="Proteomes" id="UP001299046">
    <property type="component" value="Unassembled WGS sequence"/>
</dbReference>